<proteinExistence type="predicted"/>
<organism evidence="1 2">
    <name type="scientific">Rhizobium pisi</name>
    <dbReference type="NCBI Taxonomy" id="574561"/>
    <lineage>
        <taxon>Bacteria</taxon>
        <taxon>Pseudomonadati</taxon>
        <taxon>Pseudomonadota</taxon>
        <taxon>Alphaproteobacteria</taxon>
        <taxon>Hyphomicrobiales</taxon>
        <taxon>Rhizobiaceae</taxon>
        <taxon>Rhizobium/Agrobacterium group</taxon>
        <taxon>Rhizobium</taxon>
    </lineage>
</organism>
<keyword evidence="2" id="KW-1185">Reference proteome</keyword>
<comment type="caution">
    <text evidence="1">The sequence shown here is derived from an EMBL/GenBank/DDBJ whole genome shotgun (WGS) entry which is preliminary data.</text>
</comment>
<sequence>MIELVIGDIVIRADADIDDGHLQRVIRAVRSA</sequence>
<dbReference type="AlphaFoldDB" id="A0A7W5BUM8"/>
<dbReference type="EMBL" id="JACHXH010000057">
    <property type="protein sequence ID" value="MBB3139134.1"/>
    <property type="molecule type" value="Genomic_DNA"/>
</dbReference>
<dbReference type="Proteomes" id="UP000518315">
    <property type="component" value="Unassembled WGS sequence"/>
</dbReference>
<accession>A0A7W5BUM8</accession>
<evidence type="ECO:0000313" key="1">
    <source>
        <dbReference type="EMBL" id="MBB3139134.1"/>
    </source>
</evidence>
<name>A0A7W5BUM8_9HYPH</name>
<gene>
    <name evidence="1" type="ORF">FHS26_006920</name>
</gene>
<reference evidence="1 2" key="1">
    <citation type="submission" date="2020-08" db="EMBL/GenBank/DDBJ databases">
        <title>Genomic Encyclopedia of Type Strains, Phase III (KMG-III): the genomes of soil and plant-associated and newly described type strains.</title>
        <authorList>
            <person name="Whitman W."/>
        </authorList>
    </citation>
    <scope>NUCLEOTIDE SEQUENCE [LARGE SCALE GENOMIC DNA]</scope>
    <source>
        <strain evidence="1 2">CECT 4113</strain>
    </source>
</reference>
<evidence type="ECO:0000313" key="2">
    <source>
        <dbReference type="Proteomes" id="UP000518315"/>
    </source>
</evidence>
<protein>
    <recommendedName>
        <fullName evidence="3">Transposase</fullName>
    </recommendedName>
</protein>
<evidence type="ECO:0008006" key="3">
    <source>
        <dbReference type="Google" id="ProtNLM"/>
    </source>
</evidence>